<evidence type="ECO:0000313" key="1">
    <source>
        <dbReference type="EMBL" id="MBN3557218.1"/>
    </source>
</evidence>
<dbReference type="Proteomes" id="UP000704529">
    <property type="component" value="Unassembled WGS sequence"/>
</dbReference>
<dbReference type="EMBL" id="JAFHKU010000109">
    <property type="protein sequence ID" value="MBN3557218.1"/>
    <property type="molecule type" value="Genomic_DNA"/>
</dbReference>
<comment type="caution">
    <text evidence="1">The sequence shown here is derived from an EMBL/GenBank/DDBJ whole genome shotgun (WGS) entry which is preliminary data.</text>
</comment>
<dbReference type="AlphaFoldDB" id="A0AA41DAA3"/>
<organism evidence="1 2">
    <name type="scientific">Sphingomonas yabuuchiae</name>
    <dbReference type="NCBI Taxonomy" id="172044"/>
    <lineage>
        <taxon>Bacteria</taxon>
        <taxon>Pseudomonadati</taxon>
        <taxon>Pseudomonadota</taxon>
        <taxon>Alphaproteobacteria</taxon>
        <taxon>Sphingomonadales</taxon>
        <taxon>Sphingomonadaceae</taxon>
        <taxon>Sphingomonas</taxon>
    </lineage>
</organism>
<reference evidence="1" key="1">
    <citation type="submission" date="2021-01" db="EMBL/GenBank/DDBJ databases">
        <title>Genome Sequencing of Type Strains.</title>
        <authorList>
            <person name="Lemaire J.F."/>
            <person name="Inderbitzin P."/>
            <person name="Collins S.B."/>
            <person name="Wespe N."/>
            <person name="Knight-Connoni V."/>
        </authorList>
    </citation>
    <scope>NUCLEOTIDE SEQUENCE</scope>
    <source>
        <strain evidence="1">DSM 14562</strain>
    </source>
</reference>
<gene>
    <name evidence="1" type="ORF">JYA60_03095</name>
</gene>
<protein>
    <submittedName>
        <fullName evidence="1">Uncharacterized protein</fullName>
    </submittedName>
</protein>
<accession>A0AA41DAA3</accession>
<sequence length="135" mass="15065">MSKGREMDDEGKLGRLQQVVIEEFLTMSPEEVMEFTTPADIASVKSTIAAAIAEAGRERLARAKAAATKDARRPRLVRSIHGSDALRQARANDSDFDRRLTLAARKSSASYEADQRGIEEDLDELRRWEEEGDEA</sequence>
<evidence type="ECO:0000313" key="2">
    <source>
        <dbReference type="Proteomes" id="UP000704529"/>
    </source>
</evidence>
<name>A0AA41DAA3_9SPHN</name>
<proteinExistence type="predicted"/>
<dbReference type="RefSeq" id="WP_184106205.1">
    <property type="nucleotide sequence ID" value="NZ_JACHNX010000013.1"/>
</dbReference>